<protein>
    <submittedName>
        <fullName evidence="1">Uncharacterized protein</fullName>
    </submittedName>
</protein>
<dbReference type="Proteomes" id="UP001057402">
    <property type="component" value="Chromosome 4"/>
</dbReference>
<organism evidence="1 2">
    <name type="scientific">Melastoma candidum</name>
    <dbReference type="NCBI Taxonomy" id="119954"/>
    <lineage>
        <taxon>Eukaryota</taxon>
        <taxon>Viridiplantae</taxon>
        <taxon>Streptophyta</taxon>
        <taxon>Embryophyta</taxon>
        <taxon>Tracheophyta</taxon>
        <taxon>Spermatophyta</taxon>
        <taxon>Magnoliopsida</taxon>
        <taxon>eudicotyledons</taxon>
        <taxon>Gunneridae</taxon>
        <taxon>Pentapetalae</taxon>
        <taxon>rosids</taxon>
        <taxon>malvids</taxon>
        <taxon>Myrtales</taxon>
        <taxon>Melastomataceae</taxon>
        <taxon>Melastomatoideae</taxon>
        <taxon>Melastomateae</taxon>
        <taxon>Melastoma</taxon>
    </lineage>
</organism>
<reference evidence="2" key="1">
    <citation type="journal article" date="2023" name="Front. Plant Sci.">
        <title>Chromosomal-level genome assembly of Melastoma candidum provides insights into trichome evolution.</title>
        <authorList>
            <person name="Zhong Y."/>
            <person name="Wu W."/>
            <person name="Sun C."/>
            <person name="Zou P."/>
            <person name="Liu Y."/>
            <person name="Dai S."/>
            <person name="Zhou R."/>
        </authorList>
    </citation>
    <scope>NUCLEOTIDE SEQUENCE [LARGE SCALE GENOMIC DNA]</scope>
</reference>
<accession>A0ACB9RK36</accession>
<keyword evidence="2" id="KW-1185">Reference proteome</keyword>
<sequence length="722" mass="79466">MRVREEGGEVVVVGVKLDGNSRELLTWALVKVARPSDRVVALHVIDPPSSPPIEGTSSLLALVKAFDSVLSVYEGFCNLKQVELKLKVCRGKTVRSAIVEEAKACGSTKVVVGISKSGRAIRSPTSVAKFCARNLPGSFSVFAVDNGKVIFGRDAGRAELGHGKADENRFYLRLLPRSLSRKASEKYSCRKDECLHKSDSFCGTQHSRKKSGLPQPNTVCNNDDENGDAGGDNSLALVPFKPNEAGPVSDSCGDRGRWLFLQRILLKRHKTDKSSRKNSTAARKVSKLPNTQSSSVVHPDEKQNPCVVCDAHCLDGESNAIVPIDSEAAECQLSPCRCSRSIAKELEGLHEKYSSTCRLFTYDELLAATSGFDFENMVGKGGCSRVYRGCLPDGKELAVKVLKPSEHVLKEFVMEIEVITSLHHSNVISLFGYCYENDNLILAYDFLHRGSLEENLHGNKKNLDAFGWRERYKVAMGMAKALNYMHNGVDQPVIHKDVKSSNILLADDFEPQLSDFGLACRIPDLSCQSTSDDVAGTFGYLAPEYFMHGKVSDKIDVYAFGVVILELLSGRRPIDGESLKGQESLVMWANPILKTGKVSQLLDPNLGSNYDHEQIGRMVLAATLCIRRLPWNRPQISTILKLLQGDEEVIDWARQQIILAADLDDMDGEDSPKSIQGHLNIALQGLEDDDISASSSERSTLSGSYLERRWSRSSSFETDQSS</sequence>
<dbReference type="EMBL" id="CM042883">
    <property type="protein sequence ID" value="KAI4378827.1"/>
    <property type="molecule type" value="Genomic_DNA"/>
</dbReference>
<gene>
    <name evidence="1" type="ORF">MLD38_016254</name>
</gene>
<evidence type="ECO:0000313" key="1">
    <source>
        <dbReference type="EMBL" id="KAI4378827.1"/>
    </source>
</evidence>
<name>A0ACB9RK36_9MYRT</name>
<proteinExistence type="predicted"/>
<evidence type="ECO:0000313" key="2">
    <source>
        <dbReference type="Proteomes" id="UP001057402"/>
    </source>
</evidence>
<comment type="caution">
    <text evidence="1">The sequence shown here is derived from an EMBL/GenBank/DDBJ whole genome shotgun (WGS) entry which is preliminary data.</text>
</comment>